<evidence type="ECO:0000256" key="4">
    <source>
        <dbReference type="ARBA" id="ARBA00022618"/>
    </source>
</evidence>
<dbReference type="InterPro" id="IPR034746">
    <property type="entry name" value="POTRA"/>
</dbReference>
<proteinExistence type="predicted"/>
<keyword evidence="5" id="KW-0812">Transmembrane</keyword>
<feature type="domain" description="POTRA" evidence="10">
    <location>
        <begin position="65"/>
        <end position="133"/>
    </location>
</feature>
<dbReference type="PROSITE" id="PS51779">
    <property type="entry name" value="POTRA"/>
    <property type="match status" value="1"/>
</dbReference>
<dbReference type="STRING" id="1307763.L21SP4_00464"/>
<dbReference type="AlphaFoldDB" id="A0A0G3EHS6"/>
<dbReference type="GO" id="GO:0016020">
    <property type="term" value="C:membrane"/>
    <property type="evidence" value="ECO:0007669"/>
    <property type="project" value="UniProtKB-SubCell"/>
</dbReference>
<keyword evidence="3" id="KW-0997">Cell inner membrane</keyword>
<keyword evidence="4 11" id="KW-0132">Cell division</keyword>
<dbReference type="InterPro" id="IPR005548">
    <property type="entry name" value="Cell_div_FtsQ/DivIB_C"/>
</dbReference>
<evidence type="ECO:0000256" key="5">
    <source>
        <dbReference type="ARBA" id="ARBA00022692"/>
    </source>
</evidence>
<evidence type="ECO:0000256" key="7">
    <source>
        <dbReference type="ARBA" id="ARBA00023136"/>
    </source>
</evidence>
<name>A0A0G3EHS6_9BACT</name>
<sequence length="280" mass="30985">MARRTVSKKKRRGTGRASRRGKGGSGAGRVFVAVVFAAVVILAVWGCVAGVRAAGRSLFAGNGHFRCREIRVSTDGRLDRARILEYGGLKDVENIFEPELGKVLERLSTVPMIESVTVSRDLPGTLLVDVRERVAVARLGGGGPRRYPLPVDRFGVVLPPRRNSDKLPEIRGLEENDRRTPGDRIEGPAMERALRLLDILRREKWGAHIDPAVLDVSGAERIELRLRNRVRVLLPPGRESTLLRRLRRLVAILQIAEDHGRALAEVDLTADGINVPVTYR</sequence>
<reference evidence="12" key="1">
    <citation type="submission" date="2015-02" db="EMBL/GenBank/DDBJ databases">
        <title>Description and complete genome sequence of the first cultured representative of the subdivision 5 of the Verrucomicrobia phylum.</title>
        <authorList>
            <person name="Spring S."/>
            <person name="Bunk B."/>
            <person name="Sproer C."/>
            <person name="Klenk H.-P."/>
        </authorList>
    </citation>
    <scope>NUCLEOTIDE SEQUENCE [LARGE SCALE GENOMIC DNA]</scope>
    <source>
        <strain evidence="12">L21-Fru-AB</strain>
    </source>
</reference>
<evidence type="ECO:0000313" key="11">
    <source>
        <dbReference type="EMBL" id="AKJ63744.1"/>
    </source>
</evidence>
<keyword evidence="8" id="KW-0131">Cell cycle</keyword>
<evidence type="ECO:0000313" key="12">
    <source>
        <dbReference type="Proteomes" id="UP000035268"/>
    </source>
</evidence>
<feature type="compositionally biased region" description="Basic residues" evidence="9">
    <location>
        <begin position="1"/>
        <end position="22"/>
    </location>
</feature>
<evidence type="ECO:0000256" key="1">
    <source>
        <dbReference type="ARBA" id="ARBA00004370"/>
    </source>
</evidence>
<evidence type="ECO:0000256" key="8">
    <source>
        <dbReference type="ARBA" id="ARBA00023306"/>
    </source>
</evidence>
<dbReference type="Proteomes" id="UP000035268">
    <property type="component" value="Chromosome"/>
</dbReference>
<evidence type="ECO:0000256" key="2">
    <source>
        <dbReference type="ARBA" id="ARBA00022475"/>
    </source>
</evidence>
<comment type="subcellular location">
    <subcellularLocation>
        <location evidence="1">Membrane</location>
    </subcellularLocation>
</comment>
<keyword evidence="6" id="KW-1133">Transmembrane helix</keyword>
<dbReference type="Pfam" id="PF03799">
    <property type="entry name" value="FtsQ_DivIB_C"/>
    <property type="match status" value="1"/>
</dbReference>
<keyword evidence="12" id="KW-1185">Reference proteome</keyword>
<evidence type="ECO:0000256" key="3">
    <source>
        <dbReference type="ARBA" id="ARBA00022519"/>
    </source>
</evidence>
<feature type="region of interest" description="Disordered" evidence="9">
    <location>
        <begin position="1"/>
        <end position="25"/>
    </location>
</feature>
<accession>A0A0G3EHS6</accession>
<organism evidence="11 12">
    <name type="scientific">Kiritimatiella glycovorans</name>
    <dbReference type="NCBI Taxonomy" id="1307763"/>
    <lineage>
        <taxon>Bacteria</taxon>
        <taxon>Pseudomonadati</taxon>
        <taxon>Kiritimatiellota</taxon>
        <taxon>Kiritimatiellia</taxon>
        <taxon>Kiritimatiellales</taxon>
        <taxon>Kiritimatiellaceae</taxon>
        <taxon>Kiritimatiella</taxon>
    </lineage>
</organism>
<dbReference type="RefSeq" id="WP_052881146.1">
    <property type="nucleotide sequence ID" value="NZ_CP010904.1"/>
</dbReference>
<dbReference type="PANTHER" id="PTHR35851:SF1">
    <property type="entry name" value="CELL DIVISION PROTEIN FTSQ"/>
    <property type="match status" value="1"/>
</dbReference>
<dbReference type="Gene3D" id="3.10.20.310">
    <property type="entry name" value="membrane protein fhac"/>
    <property type="match status" value="1"/>
</dbReference>
<evidence type="ECO:0000256" key="6">
    <source>
        <dbReference type="ARBA" id="ARBA00022989"/>
    </source>
</evidence>
<evidence type="ECO:0000259" key="10">
    <source>
        <dbReference type="PROSITE" id="PS51779"/>
    </source>
</evidence>
<evidence type="ECO:0000256" key="9">
    <source>
        <dbReference type="SAM" id="MobiDB-lite"/>
    </source>
</evidence>
<dbReference type="KEGG" id="vbl:L21SP4_00464"/>
<dbReference type="Pfam" id="PF08478">
    <property type="entry name" value="POTRA_1"/>
    <property type="match status" value="1"/>
</dbReference>
<dbReference type="GO" id="GO:0090529">
    <property type="term" value="P:cell septum assembly"/>
    <property type="evidence" value="ECO:0007669"/>
    <property type="project" value="InterPro"/>
</dbReference>
<dbReference type="OrthoDB" id="9790370at2"/>
<dbReference type="InterPro" id="IPR026579">
    <property type="entry name" value="FtsQ"/>
</dbReference>
<dbReference type="InterPro" id="IPR013685">
    <property type="entry name" value="POTRA_FtsQ_type"/>
</dbReference>
<gene>
    <name evidence="11" type="ORF">L21SP4_00464</name>
</gene>
<reference evidence="11 12" key="2">
    <citation type="journal article" date="2016" name="ISME J.">
        <title>Characterization of the first cultured representative of Verrucomicrobia subdivision 5 indicates the proposal of a novel phylum.</title>
        <authorList>
            <person name="Spring S."/>
            <person name="Bunk B."/>
            <person name="Sproer C."/>
            <person name="Schumann P."/>
            <person name="Rohde M."/>
            <person name="Tindall B.J."/>
            <person name="Klenk H.P."/>
        </authorList>
    </citation>
    <scope>NUCLEOTIDE SEQUENCE [LARGE SCALE GENOMIC DNA]</scope>
    <source>
        <strain evidence="11 12">L21-Fru-AB</strain>
    </source>
</reference>
<protein>
    <submittedName>
        <fullName evidence="11">Cell division protein FtsQ</fullName>
    </submittedName>
</protein>
<keyword evidence="2" id="KW-1003">Cell membrane</keyword>
<dbReference type="EMBL" id="CP010904">
    <property type="protein sequence ID" value="AKJ63744.1"/>
    <property type="molecule type" value="Genomic_DNA"/>
</dbReference>
<dbReference type="PANTHER" id="PTHR35851">
    <property type="entry name" value="CELL DIVISION PROTEIN FTSQ"/>
    <property type="match status" value="1"/>
</dbReference>
<keyword evidence="7" id="KW-0472">Membrane</keyword>